<protein>
    <recommendedName>
        <fullName evidence="2">DUF839 domain-containing protein</fullName>
    </recommendedName>
</protein>
<sequence length="78" mass="9315">MIAWRITLFSDPMAFVSDSDNSYRWNETDKRFSVDDTPNEPNRFGWVGEIDPYGYFSENNKNICALYNQIKPRNKHKY</sequence>
<accession>A0A649Z480</accession>
<evidence type="ECO:0008006" key="2">
    <source>
        <dbReference type="Google" id="ProtNLM"/>
    </source>
</evidence>
<dbReference type="AlphaFoldDB" id="A0A649Z480"/>
<geneLocation type="plasmid" evidence="1">
    <name>p16EC-p0111</name>
</geneLocation>
<reference evidence="1" key="1">
    <citation type="submission" date="2019-06" db="EMBL/GenBank/DDBJ databases">
        <authorList>
            <person name="Song H."/>
            <person name="Liu D."/>
            <person name="Wang Y."/>
            <person name="Wu C."/>
        </authorList>
    </citation>
    <scope>NUCLEOTIDE SEQUENCE</scope>
    <source>
        <plasmid evidence="1">p16EC-p0111</plasmid>
    </source>
</reference>
<proteinExistence type="predicted"/>
<evidence type="ECO:0000313" key="1">
    <source>
        <dbReference type="EMBL" id="QGM49841.1"/>
    </source>
</evidence>
<organism evidence="1">
    <name type="scientific">Escherichia coli</name>
    <dbReference type="NCBI Taxonomy" id="562"/>
    <lineage>
        <taxon>Bacteria</taxon>
        <taxon>Pseudomonadati</taxon>
        <taxon>Pseudomonadota</taxon>
        <taxon>Gammaproteobacteria</taxon>
        <taxon>Enterobacterales</taxon>
        <taxon>Enterobacteriaceae</taxon>
        <taxon>Escherichia</taxon>
    </lineage>
</organism>
<name>A0A649Z480_ECOLX</name>
<keyword evidence="1" id="KW-0614">Plasmid</keyword>
<dbReference type="EMBL" id="MN086777">
    <property type="protein sequence ID" value="QGM49841.1"/>
    <property type="molecule type" value="Genomic_DNA"/>
</dbReference>